<keyword evidence="2" id="KW-1185">Reference proteome</keyword>
<reference evidence="2" key="2">
    <citation type="submission" date="2019-10" db="EMBL/GenBank/DDBJ databases">
        <title>A de novo genome assembly of a pear dwarfing rootstock.</title>
        <authorList>
            <person name="Wang F."/>
            <person name="Wang J."/>
            <person name="Li S."/>
            <person name="Zhang Y."/>
            <person name="Fang M."/>
            <person name="Ma L."/>
            <person name="Zhao Y."/>
            <person name="Jiang S."/>
        </authorList>
    </citation>
    <scope>NUCLEOTIDE SEQUENCE [LARGE SCALE GENOMIC DNA]</scope>
</reference>
<accession>A0A5N5HM29</accession>
<evidence type="ECO:0000313" key="1">
    <source>
        <dbReference type="EMBL" id="KAB2628989.1"/>
    </source>
</evidence>
<name>A0A5N5HM29_9ROSA</name>
<comment type="caution">
    <text evidence="1">The sequence shown here is derived from an EMBL/GenBank/DDBJ whole genome shotgun (WGS) entry which is preliminary data.</text>
</comment>
<gene>
    <name evidence="1" type="ORF">D8674_033784</name>
</gene>
<reference evidence="1 2" key="3">
    <citation type="submission" date="2019-11" db="EMBL/GenBank/DDBJ databases">
        <title>A de novo genome assembly of a pear dwarfing rootstock.</title>
        <authorList>
            <person name="Wang F."/>
            <person name="Wang J."/>
            <person name="Li S."/>
            <person name="Zhang Y."/>
            <person name="Fang M."/>
            <person name="Ma L."/>
            <person name="Zhao Y."/>
            <person name="Jiang S."/>
        </authorList>
    </citation>
    <scope>NUCLEOTIDE SEQUENCE [LARGE SCALE GENOMIC DNA]</scope>
    <source>
        <strain evidence="1">S2</strain>
        <tissue evidence="1">Leaf</tissue>
    </source>
</reference>
<dbReference type="EMBL" id="SMOL01000148">
    <property type="protein sequence ID" value="KAB2628989.1"/>
    <property type="molecule type" value="Genomic_DNA"/>
</dbReference>
<organism evidence="1 2">
    <name type="scientific">Pyrus ussuriensis x Pyrus communis</name>
    <dbReference type="NCBI Taxonomy" id="2448454"/>
    <lineage>
        <taxon>Eukaryota</taxon>
        <taxon>Viridiplantae</taxon>
        <taxon>Streptophyta</taxon>
        <taxon>Embryophyta</taxon>
        <taxon>Tracheophyta</taxon>
        <taxon>Spermatophyta</taxon>
        <taxon>Magnoliopsida</taxon>
        <taxon>eudicotyledons</taxon>
        <taxon>Gunneridae</taxon>
        <taxon>Pentapetalae</taxon>
        <taxon>rosids</taxon>
        <taxon>fabids</taxon>
        <taxon>Rosales</taxon>
        <taxon>Rosaceae</taxon>
        <taxon>Amygdaloideae</taxon>
        <taxon>Maleae</taxon>
        <taxon>Pyrus</taxon>
    </lineage>
</organism>
<dbReference type="Proteomes" id="UP000327157">
    <property type="component" value="Chromosome 8"/>
</dbReference>
<evidence type="ECO:0000313" key="2">
    <source>
        <dbReference type="Proteomes" id="UP000327157"/>
    </source>
</evidence>
<dbReference type="AlphaFoldDB" id="A0A5N5HM29"/>
<reference evidence="1 2" key="1">
    <citation type="submission" date="2019-09" db="EMBL/GenBank/DDBJ databases">
        <authorList>
            <person name="Ou C."/>
        </authorList>
    </citation>
    <scope>NUCLEOTIDE SEQUENCE [LARGE SCALE GENOMIC DNA]</scope>
    <source>
        <strain evidence="1">S2</strain>
        <tissue evidence="1">Leaf</tissue>
    </source>
</reference>
<protein>
    <submittedName>
        <fullName evidence="1">Uncharacterized protein</fullName>
    </submittedName>
</protein>
<proteinExistence type="predicted"/>
<sequence length="481" mass="52978">MAAEVRQRSMTNLVAAGLSRDDLLRISRWWFRQTTSEIVVDAESGGCGSGREHKVGTPKFRPTNLVAVVQEESTAEPSNEFSSRLCRISSSMSSSRHKNDDGAPPLYRQGGSLSKVGDFKISSNDSFIDFFEAYRHAVPSGLRSHHRLFDHSSKGDHDWANDTLEINSVFGSTSKASPNMKMVHIALGIHSEYREWRWLLSHLCQEKDGIPSKEKIKRIKAEALARSITIVEPAANEATSSIPDKIARRRNFVVPPMPKFVPKHPSGTKFSSPSERLTTMKSDKVPLLAKVALKLVLSAAETDSSTEKKETACVGSCEKSTKFASGKTAEICALLKPDLLEDMDVCVKFIDGIKWVVGPKLIVAYNQMIHFKKVVDRLEPQVLELQGVLKINDSLRKKVEELQHVHAGYVDHLFGRLSDFEFAGKDFETFTISLKDLLALTLKVSIGKVVGEVDAQVGTVGAEESDGTVVESVAAIEGVVT</sequence>
<dbReference type="OrthoDB" id="10625233at2759"/>